<reference evidence="1" key="2">
    <citation type="journal article" date="2015" name="Data Brief">
        <title>Shoot transcriptome of the giant reed, Arundo donax.</title>
        <authorList>
            <person name="Barrero R.A."/>
            <person name="Guerrero F.D."/>
            <person name="Moolhuijzen P."/>
            <person name="Goolsby J.A."/>
            <person name="Tidwell J."/>
            <person name="Bellgard S.E."/>
            <person name="Bellgard M.I."/>
        </authorList>
    </citation>
    <scope>NUCLEOTIDE SEQUENCE</scope>
    <source>
        <tissue evidence="1">Shoot tissue taken approximately 20 cm above the soil surface</tissue>
    </source>
</reference>
<dbReference type="AlphaFoldDB" id="A0A0A9EEK3"/>
<protein>
    <submittedName>
        <fullName evidence="1">Uncharacterized protein</fullName>
    </submittedName>
</protein>
<accession>A0A0A9EEK3</accession>
<organism evidence="1">
    <name type="scientific">Arundo donax</name>
    <name type="common">Giant reed</name>
    <name type="synonym">Donax arundinaceus</name>
    <dbReference type="NCBI Taxonomy" id="35708"/>
    <lineage>
        <taxon>Eukaryota</taxon>
        <taxon>Viridiplantae</taxon>
        <taxon>Streptophyta</taxon>
        <taxon>Embryophyta</taxon>
        <taxon>Tracheophyta</taxon>
        <taxon>Spermatophyta</taxon>
        <taxon>Magnoliopsida</taxon>
        <taxon>Liliopsida</taxon>
        <taxon>Poales</taxon>
        <taxon>Poaceae</taxon>
        <taxon>PACMAD clade</taxon>
        <taxon>Arundinoideae</taxon>
        <taxon>Arundineae</taxon>
        <taxon>Arundo</taxon>
    </lineage>
</organism>
<reference evidence="1" key="1">
    <citation type="submission" date="2014-09" db="EMBL/GenBank/DDBJ databases">
        <authorList>
            <person name="Magalhaes I.L.F."/>
            <person name="Oliveira U."/>
            <person name="Santos F.R."/>
            <person name="Vidigal T.H.D.A."/>
            <person name="Brescovit A.D."/>
            <person name="Santos A.J."/>
        </authorList>
    </citation>
    <scope>NUCLEOTIDE SEQUENCE</scope>
    <source>
        <tissue evidence="1">Shoot tissue taken approximately 20 cm above the soil surface</tissue>
    </source>
</reference>
<name>A0A0A9EEK3_ARUDO</name>
<proteinExistence type="predicted"/>
<dbReference type="EMBL" id="GBRH01198721">
    <property type="protein sequence ID" value="JAD99174.1"/>
    <property type="molecule type" value="Transcribed_RNA"/>
</dbReference>
<evidence type="ECO:0000313" key="1">
    <source>
        <dbReference type="EMBL" id="JAD99174.1"/>
    </source>
</evidence>
<sequence>MGSLREFTSLLHYMGLSYTWVL</sequence>